<feature type="domain" description="ATPase AAA-type core" evidence="1">
    <location>
        <begin position="400"/>
        <end position="658"/>
    </location>
</feature>
<dbReference type="InterPro" id="IPR027417">
    <property type="entry name" value="P-loop_NTPase"/>
</dbReference>
<evidence type="ECO:0000313" key="2">
    <source>
        <dbReference type="EMBL" id="MPM12211.1"/>
    </source>
</evidence>
<dbReference type="EMBL" id="VSSQ01001937">
    <property type="protein sequence ID" value="MPM12211.1"/>
    <property type="molecule type" value="Genomic_DNA"/>
</dbReference>
<dbReference type="PANTHER" id="PTHR43581:SF4">
    <property type="entry name" value="ATP_GTP PHOSPHATASE"/>
    <property type="match status" value="1"/>
</dbReference>
<dbReference type="GO" id="GO:0016887">
    <property type="term" value="F:ATP hydrolysis activity"/>
    <property type="evidence" value="ECO:0007669"/>
    <property type="project" value="InterPro"/>
</dbReference>
<evidence type="ECO:0000259" key="1">
    <source>
        <dbReference type="Pfam" id="PF13304"/>
    </source>
</evidence>
<reference evidence="2" key="1">
    <citation type="submission" date="2019-08" db="EMBL/GenBank/DDBJ databases">
        <authorList>
            <person name="Kucharzyk K."/>
            <person name="Murdoch R.W."/>
            <person name="Higgins S."/>
            <person name="Loffler F."/>
        </authorList>
    </citation>
    <scope>NUCLEOTIDE SEQUENCE</scope>
</reference>
<gene>
    <name evidence="2" type="ORF">SDC9_58563</name>
</gene>
<proteinExistence type="predicted"/>
<dbReference type="Pfam" id="PF13304">
    <property type="entry name" value="AAA_21"/>
    <property type="match status" value="1"/>
</dbReference>
<comment type="caution">
    <text evidence="2">The sequence shown here is derived from an EMBL/GenBank/DDBJ whole genome shotgun (WGS) entry which is preliminary data.</text>
</comment>
<name>A0A644X8S4_9ZZZZ</name>
<dbReference type="SUPFAM" id="SSF52540">
    <property type="entry name" value="P-loop containing nucleoside triphosphate hydrolases"/>
    <property type="match status" value="1"/>
</dbReference>
<dbReference type="InterPro" id="IPR003959">
    <property type="entry name" value="ATPase_AAA_core"/>
</dbReference>
<dbReference type="PANTHER" id="PTHR43581">
    <property type="entry name" value="ATP/GTP PHOSPHATASE"/>
    <property type="match status" value="1"/>
</dbReference>
<dbReference type="AlphaFoldDB" id="A0A644X8S4"/>
<dbReference type="GO" id="GO:0005524">
    <property type="term" value="F:ATP binding"/>
    <property type="evidence" value="ECO:0007669"/>
    <property type="project" value="InterPro"/>
</dbReference>
<dbReference type="InterPro" id="IPR051396">
    <property type="entry name" value="Bact_Antivir_Def_Nuclease"/>
</dbReference>
<organism evidence="2">
    <name type="scientific">bioreactor metagenome</name>
    <dbReference type="NCBI Taxonomy" id="1076179"/>
    <lineage>
        <taxon>unclassified sequences</taxon>
        <taxon>metagenomes</taxon>
        <taxon>ecological metagenomes</taxon>
    </lineage>
</organism>
<accession>A0A644X8S4</accession>
<dbReference type="Gene3D" id="3.40.50.300">
    <property type="entry name" value="P-loop containing nucleotide triphosphate hydrolases"/>
    <property type="match status" value="1"/>
</dbReference>
<protein>
    <recommendedName>
        <fullName evidence="1">ATPase AAA-type core domain-containing protein</fullName>
    </recommendedName>
</protein>
<sequence length="708" mass="81663">MPSKRITRHIDRLILDPNNYRFKDRPEYRPVELENVADPRVQQRTLNFILGKNNSNVKDLISSFTTNGFLDIDQIQVTEVGENFLVLEGNRRIATLKYLYDEFKKGNDVGRLTESDFKSVNLVLIEDEEPIQHLIAMGLHHISGKKRWSAVNESQLVSDLISTYNKTEQEVCDALGISTVKLRRGLRTLSLIQQYKQSDYGDQFESPMYTIFETVISTPEMRSWIEWSNEDMIAHNAVNLERLFGWVSQTEDIEIDEDGNERVSTKEPIISQYRQIKEIAKFINDPKAIELMEESRSIAEAYSYSDVIGENRLRNALDTLRKEVQVAFNFSEHLTEPDYSEIQRLKDKLDRLIPSSKAVIAINDKRLASYFTSVENHFSEIFVHSYRKLHIIRVKNLSKVNIFVGGNNVGKTSLLECFYLLSQLNDINAFLDLEKYRGKFYSDFHSKWIHKNFISDIELEGSFNGAETSLLLSKTETEENIEKSGYLSTIESEGKVKDLTLESSIHLYTNKAPELHFTKSQVLCPATFTSPFRYNTELLKKAHANAVTEKYFDRVIEFIKTHLDSSIEKIEMISDEGESRFMVSSSRINEVVDITKYGEGLQRVFEIALLMVYSKDGVICIDEVDSAIHKSLLIEFTKFIQQTAEQFNVQVFLSTHSKECIDAFVKNDYHNDFIRAYALSEVDGEIACKYIEGGRLEKLIDSINFDIR</sequence>